<name>A0A1M7FUA4_9RHOB</name>
<accession>A0A1M7FUA4</accession>
<dbReference type="AlphaFoldDB" id="A0A1M7FUA4"/>
<dbReference type="Pfam" id="PF18928">
    <property type="entry name" value="DUF5677"/>
    <property type="match status" value="1"/>
</dbReference>
<evidence type="ECO:0000313" key="1">
    <source>
        <dbReference type="EMBL" id="SHM07613.1"/>
    </source>
</evidence>
<evidence type="ECO:0000313" key="2">
    <source>
        <dbReference type="Proteomes" id="UP000183974"/>
    </source>
</evidence>
<proteinExistence type="predicted"/>
<dbReference type="STRING" id="337701.SAMN05444398_109128"/>
<keyword evidence="2" id="KW-1185">Reference proteome</keyword>
<protein>
    <submittedName>
        <fullName evidence="1">Uncharacterized protein</fullName>
    </submittedName>
</protein>
<dbReference type="EMBL" id="FRBR01000009">
    <property type="protein sequence ID" value="SHM07613.1"/>
    <property type="molecule type" value="Genomic_DNA"/>
</dbReference>
<reference evidence="1 2" key="1">
    <citation type="submission" date="2016-11" db="EMBL/GenBank/DDBJ databases">
        <authorList>
            <person name="Jaros S."/>
            <person name="Januszkiewicz K."/>
            <person name="Wedrychowicz H."/>
        </authorList>
    </citation>
    <scope>NUCLEOTIDE SEQUENCE [LARGE SCALE GENOMIC DNA]</scope>
    <source>
        <strain evidence="1 2">DSM 29589</strain>
    </source>
</reference>
<dbReference type="RefSeq" id="WP_073035580.1">
    <property type="nucleotide sequence ID" value="NZ_BMLR01000010.1"/>
</dbReference>
<organism evidence="1 2">
    <name type="scientific">Roseovarius pacificus</name>
    <dbReference type="NCBI Taxonomy" id="337701"/>
    <lineage>
        <taxon>Bacteria</taxon>
        <taxon>Pseudomonadati</taxon>
        <taxon>Pseudomonadota</taxon>
        <taxon>Alphaproteobacteria</taxon>
        <taxon>Rhodobacterales</taxon>
        <taxon>Roseobacteraceae</taxon>
        <taxon>Roseovarius</taxon>
    </lineage>
</organism>
<dbReference type="OrthoDB" id="8479115at2"/>
<sequence length="291" mass="33669">MEDSNETLSTLCARVRDHLRGDVKRLEKYQWFGPMQPRMYDILKRSIVVRQWEACEAIQALIESGHGAMCCTLLRPAYEELLWLLYLERNKEFAAKLTVCLGKKEISDAHKIQKKYLGSSTLQKLGFSNKKVQSLDRMRKPTYRDLDAIGEQLGWKLNEGQKIPSVSYIAKQVGKDKEYQYFYQATSRSVHFSVHELQRRVWGKPNSVKIGSNTFQHFWSDFGSYWSTKILLETMMASGALTELFDDNGNSSDGFLEDLYRLRSVHILTASELDWWESPQKRSPSKFGGTL</sequence>
<dbReference type="InterPro" id="IPR043733">
    <property type="entry name" value="DUF5677"/>
</dbReference>
<dbReference type="Proteomes" id="UP000183974">
    <property type="component" value="Unassembled WGS sequence"/>
</dbReference>
<gene>
    <name evidence="1" type="ORF">SAMN05444398_109128</name>
</gene>